<dbReference type="InterPro" id="IPR036388">
    <property type="entry name" value="WH-like_DNA-bd_sf"/>
</dbReference>
<organism evidence="5 6">
    <name type="scientific">Methylobacterium aquaticum</name>
    <dbReference type="NCBI Taxonomy" id="270351"/>
    <lineage>
        <taxon>Bacteria</taxon>
        <taxon>Pseudomonadati</taxon>
        <taxon>Pseudomonadota</taxon>
        <taxon>Alphaproteobacteria</taxon>
        <taxon>Hyphomicrobiales</taxon>
        <taxon>Methylobacteriaceae</taxon>
        <taxon>Methylobacterium</taxon>
    </lineage>
</organism>
<evidence type="ECO:0000313" key="6">
    <source>
        <dbReference type="Proteomes" id="UP000061432"/>
    </source>
</evidence>
<dbReference type="AlphaFoldDB" id="A0A0C6FMB4"/>
<dbReference type="InterPro" id="IPR000524">
    <property type="entry name" value="Tscrpt_reg_HTH_GntR"/>
</dbReference>
<evidence type="ECO:0000256" key="3">
    <source>
        <dbReference type="ARBA" id="ARBA00023163"/>
    </source>
</evidence>
<dbReference type="GO" id="GO:0003700">
    <property type="term" value="F:DNA-binding transcription factor activity"/>
    <property type="evidence" value="ECO:0007669"/>
    <property type="project" value="InterPro"/>
</dbReference>
<dbReference type="STRING" id="270351.Maq22A_c01055"/>
<dbReference type="InterPro" id="IPR036390">
    <property type="entry name" value="WH_DNA-bd_sf"/>
</dbReference>
<dbReference type="PATRIC" id="fig|270351.10.peg.209"/>
<reference evidence="6" key="2">
    <citation type="submission" date="2015-01" db="EMBL/GenBank/DDBJ databases">
        <title>Complete genome sequence of Methylobacterium aquaticum strain 22A.</title>
        <authorList>
            <person name="Tani A."/>
            <person name="Ogura Y."/>
            <person name="Hayashi T."/>
        </authorList>
    </citation>
    <scope>NUCLEOTIDE SEQUENCE [LARGE SCALE GENOMIC DNA]</scope>
    <source>
        <strain evidence="6">MA-22A</strain>
    </source>
</reference>
<dbReference type="OrthoDB" id="9815654at2"/>
<dbReference type="SMART" id="SM00895">
    <property type="entry name" value="FCD"/>
    <property type="match status" value="1"/>
</dbReference>
<dbReference type="SUPFAM" id="SSF48008">
    <property type="entry name" value="GntR ligand-binding domain-like"/>
    <property type="match status" value="1"/>
</dbReference>
<accession>A0A0C6FMB4</accession>
<evidence type="ECO:0000256" key="1">
    <source>
        <dbReference type="ARBA" id="ARBA00023015"/>
    </source>
</evidence>
<proteinExistence type="predicted"/>
<evidence type="ECO:0000259" key="4">
    <source>
        <dbReference type="PROSITE" id="PS50949"/>
    </source>
</evidence>
<dbReference type="Gene3D" id="1.10.10.10">
    <property type="entry name" value="Winged helix-like DNA-binding domain superfamily/Winged helix DNA-binding domain"/>
    <property type="match status" value="1"/>
</dbReference>
<sequence length="231" mass="25560">MNAVFAGAQRLRDRSRHAAPQVFDLIRDKIVSLDLAPGTVLSRPELQASFGLSATPIRDALLRLQEEGLVDIFPQSSTVVSRIDLAAARQAQFLRRAVEQEVVRTLARAPDRALVARLQAFVAEQALFAEAGDFARLSASDEAFHRALCEAAAVPDLWDLIRRRSGHIDRLRRLHLPVEGKAQQIVADHRRIVAALAEGEPEAAQEALRDHLSKSIALGDEIRARWPAYFA</sequence>
<dbReference type="PANTHER" id="PTHR43537">
    <property type="entry name" value="TRANSCRIPTIONAL REGULATOR, GNTR FAMILY"/>
    <property type="match status" value="1"/>
</dbReference>
<dbReference type="PROSITE" id="PS50949">
    <property type="entry name" value="HTH_GNTR"/>
    <property type="match status" value="1"/>
</dbReference>
<feature type="domain" description="HTH gntR-type" evidence="4">
    <location>
        <begin position="16"/>
        <end position="83"/>
    </location>
</feature>
<dbReference type="Pfam" id="PF00392">
    <property type="entry name" value="GntR"/>
    <property type="match status" value="1"/>
</dbReference>
<keyword evidence="1" id="KW-0805">Transcription regulation</keyword>
<dbReference type="RefSeq" id="WP_060845353.1">
    <property type="nucleotide sequence ID" value="NZ_AP014704.1"/>
</dbReference>
<evidence type="ECO:0000313" key="5">
    <source>
        <dbReference type="EMBL" id="BAQ43715.1"/>
    </source>
</evidence>
<dbReference type="KEGG" id="maqu:Maq22A_c01055"/>
<dbReference type="PANTHER" id="PTHR43537:SF45">
    <property type="entry name" value="GNTR FAMILY REGULATORY PROTEIN"/>
    <property type="match status" value="1"/>
</dbReference>
<name>A0A0C6FMB4_9HYPH</name>
<gene>
    <name evidence="5" type="primary">gntR</name>
    <name evidence="5" type="ORF">Maq22A_c01055</name>
</gene>
<dbReference type="Gene3D" id="1.20.120.530">
    <property type="entry name" value="GntR ligand-binding domain-like"/>
    <property type="match status" value="1"/>
</dbReference>
<dbReference type="EMBL" id="AP014704">
    <property type="protein sequence ID" value="BAQ43715.1"/>
    <property type="molecule type" value="Genomic_DNA"/>
</dbReference>
<keyword evidence="3" id="KW-0804">Transcription</keyword>
<protein>
    <submittedName>
        <fullName evidence="5">Transcriptional regulator</fullName>
    </submittedName>
</protein>
<dbReference type="GO" id="GO:0003677">
    <property type="term" value="F:DNA binding"/>
    <property type="evidence" value="ECO:0007669"/>
    <property type="project" value="UniProtKB-KW"/>
</dbReference>
<dbReference type="InterPro" id="IPR011711">
    <property type="entry name" value="GntR_C"/>
</dbReference>
<dbReference type="Pfam" id="PF07729">
    <property type="entry name" value="FCD"/>
    <property type="match status" value="1"/>
</dbReference>
<keyword evidence="2" id="KW-0238">DNA-binding</keyword>
<dbReference type="SMART" id="SM00345">
    <property type="entry name" value="HTH_GNTR"/>
    <property type="match status" value="1"/>
</dbReference>
<dbReference type="InterPro" id="IPR008920">
    <property type="entry name" value="TF_FadR/GntR_C"/>
</dbReference>
<evidence type="ECO:0000256" key="2">
    <source>
        <dbReference type="ARBA" id="ARBA00023125"/>
    </source>
</evidence>
<dbReference type="Proteomes" id="UP000061432">
    <property type="component" value="Chromosome"/>
</dbReference>
<reference evidence="5 6" key="1">
    <citation type="journal article" date="2015" name="Genome Announc.">
        <title>Complete Genome Sequence of Methylobacterium aquaticum Strain 22A, Isolated from Racomitrium japonicum Moss.</title>
        <authorList>
            <person name="Tani A."/>
            <person name="Ogura Y."/>
            <person name="Hayashi T."/>
            <person name="Kimbara K."/>
        </authorList>
    </citation>
    <scope>NUCLEOTIDE SEQUENCE [LARGE SCALE GENOMIC DNA]</scope>
    <source>
        <strain evidence="5 6">MA-22A</strain>
    </source>
</reference>
<dbReference type="SUPFAM" id="SSF46785">
    <property type="entry name" value="Winged helix' DNA-binding domain"/>
    <property type="match status" value="1"/>
</dbReference>